<organism evidence="3 4">
    <name type="scientific">Bacillus cereus VD133</name>
    <dbReference type="NCBI Taxonomy" id="1053233"/>
    <lineage>
        <taxon>Bacteria</taxon>
        <taxon>Bacillati</taxon>
        <taxon>Bacillota</taxon>
        <taxon>Bacilli</taxon>
        <taxon>Bacillales</taxon>
        <taxon>Bacillaceae</taxon>
        <taxon>Bacillus</taxon>
        <taxon>Bacillus cereus group</taxon>
    </lineage>
</organism>
<dbReference type="AlphaFoldDB" id="A0A9W5UYT5"/>
<comment type="caution">
    <text evidence="3">The sequence shown here is derived from an EMBL/GenBank/DDBJ whole genome shotgun (WGS) entry which is preliminary data.</text>
</comment>
<dbReference type="PROSITE" id="PS50966">
    <property type="entry name" value="ZF_SWIM"/>
    <property type="match status" value="1"/>
</dbReference>
<keyword evidence="1" id="KW-0862">Zinc</keyword>
<evidence type="ECO:0000313" key="3">
    <source>
        <dbReference type="EMBL" id="EOO23833.1"/>
    </source>
</evidence>
<proteinExistence type="predicted"/>
<evidence type="ECO:0000256" key="1">
    <source>
        <dbReference type="PROSITE-ProRule" id="PRU00325"/>
    </source>
</evidence>
<dbReference type="Pfam" id="PF04434">
    <property type="entry name" value="SWIM"/>
    <property type="match status" value="1"/>
</dbReference>
<sequence>MHISNFEDYIDDRILQRGYTYFQQGKIGTIQNTTQSAYRMTVFGSKRYQVIVDLDADDFITHTTCNCPYEHGIHCKHQVAAFYAVRTCKTNKDSYIQPHDVRQVLLQKSNEELVMIICDILNQYPEIETKLLFQNAPDYDDENSCSQMINEYIHAVQDRGFIEYGDVSYAVQGAEFVLEKVDQTATDGDTAKAVHMCIIVLSMMIDMLQGCDDSDGIVGGIIDESIASIDHIVSTYMDTMSEATQQQIFQMLLQEASHERHDGWNEWEFALLNICIYFCANREWRRQLDDTVEQMISSNSKEGWSGTYRTSQCKKIQLQLIQLYDGGSKEEAFIQTNLQYSEFREKAIQHAFHLCEYEKVITLCLDGEQQDKNALGLLKQWKTYRYEAYENLGDIENQRKLGLAFVLEDDFTYYEKLKALYDLSSWLEIREHILATFESTSYRSYMYESILLLERLLDKLVVYCQKHPATILHLYESLLPDYPSETHQIFITHLQNLAQVAQNRKMYNNICQIIQTYRRVGDEKLVQTFIEQLKQTYHNRPAFLDELGKISNEYNRI</sequence>
<reference evidence="3 4" key="1">
    <citation type="submission" date="2012-12" db="EMBL/GenBank/DDBJ databases">
        <title>The Genome Sequence of Bacillus cereus VD133.</title>
        <authorList>
            <consortium name="The Broad Institute Genome Sequencing Platform"/>
            <consortium name="The Broad Institute Genome Sequencing Center for Infectious Disease"/>
            <person name="Feldgarden M."/>
            <person name="Van der Auwera G.A."/>
            <person name="Mahillon J."/>
            <person name="Duprez V."/>
            <person name="Timmery S."/>
            <person name="Mattelet C."/>
            <person name="Dierick K."/>
            <person name="Sun M."/>
            <person name="Yu Z."/>
            <person name="Zhu L."/>
            <person name="Hu X."/>
            <person name="Shank E.B."/>
            <person name="Swiecicka I."/>
            <person name="Hansen B.M."/>
            <person name="Andrup L."/>
            <person name="Walker B."/>
            <person name="Young S.K."/>
            <person name="Zeng Q."/>
            <person name="Gargeya S."/>
            <person name="Fitzgerald M."/>
            <person name="Haas B."/>
            <person name="Abouelleil A."/>
            <person name="Alvarado L."/>
            <person name="Arachchi H.M."/>
            <person name="Berlin A.M."/>
            <person name="Chapman S.B."/>
            <person name="Dewar J."/>
            <person name="Goldberg J."/>
            <person name="Griggs A."/>
            <person name="Gujja S."/>
            <person name="Hansen M."/>
            <person name="Howarth C."/>
            <person name="Imamovic A."/>
            <person name="Larimer J."/>
            <person name="McCowan C."/>
            <person name="Murphy C."/>
            <person name="Neiman D."/>
            <person name="Pearson M."/>
            <person name="Priest M."/>
            <person name="Roberts A."/>
            <person name="Saif S."/>
            <person name="Shea T."/>
            <person name="Sisk P."/>
            <person name="Sykes S."/>
            <person name="Wortman J."/>
            <person name="Nusbaum C."/>
            <person name="Birren B."/>
        </authorList>
    </citation>
    <scope>NUCLEOTIDE SEQUENCE [LARGE SCALE GENOMIC DNA]</scope>
    <source>
        <strain evidence="3 4">VD133</strain>
    </source>
</reference>
<dbReference type="GO" id="GO:0008270">
    <property type="term" value="F:zinc ion binding"/>
    <property type="evidence" value="ECO:0007669"/>
    <property type="project" value="UniProtKB-KW"/>
</dbReference>
<evidence type="ECO:0000259" key="2">
    <source>
        <dbReference type="PROSITE" id="PS50966"/>
    </source>
</evidence>
<keyword evidence="1" id="KW-0863">Zinc-finger</keyword>
<evidence type="ECO:0000313" key="4">
    <source>
        <dbReference type="Proteomes" id="UP000014018"/>
    </source>
</evidence>
<dbReference type="InterPro" id="IPR007527">
    <property type="entry name" value="Znf_SWIM"/>
</dbReference>
<feature type="domain" description="SWIM-type" evidence="2">
    <location>
        <begin position="48"/>
        <end position="86"/>
    </location>
</feature>
<keyword evidence="1" id="KW-0479">Metal-binding</keyword>
<dbReference type="Proteomes" id="UP000014018">
    <property type="component" value="Unassembled WGS sequence"/>
</dbReference>
<dbReference type="EMBL" id="AHFB01000185">
    <property type="protein sequence ID" value="EOO23833.1"/>
    <property type="molecule type" value="Genomic_DNA"/>
</dbReference>
<gene>
    <name evidence="3" type="ORF">IIU_06932</name>
</gene>
<dbReference type="RefSeq" id="WP_016110614.1">
    <property type="nucleotide sequence ID" value="NZ_KB976178.1"/>
</dbReference>
<protein>
    <recommendedName>
        <fullName evidence="2">SWIM-type domain-containing protein</fullName>
    </recommendedName>
</protein>
<accession>A0A9W5UYT5</accession>
<name>A0A9W5UYT5_BACCE</name>